<proteinExistence type="predicted"/>
<dbReference type="InterPro" id="IPR014807">
    <property type="entry name" value="Coa1"/>
</dbReference>
<dbReference type="PANTHER" id="PTHR28523:SF1">
    <property type="entry name" value="CYTOCHROME C OXIDASE ASSEMBLY FACTOR 1"/>
    <property type="match status" value="1"/>
</dbReference>
<dbReference type="GO" id="GO:0033617">
    <property type="term" value="P:mitochondrial respiratory chain complex IV assembly"/>
    <property type="evidence" value="ECO:0007669"/>
    <property type="project" value="InterPro"/>
</dbReference>
<gene>
    <name evidence="1" type="ORF">B0T17DRAFT_514722</name>
</gene>
<name>A0AA39XJ07_9PEZI</name>
<protein>
    <submittedName>
        <fullName evidence="1">Cytochrome oxidase complex assembly protein 1-domain-containing protein</fullName>
    </submittedName>
</protein>
<dbReference type="AlphaFoldDB" id="A0AA39XJ07"/>
<accession>A0AA39XJ07</accession>
<dbReference type="Pfam" id="PF08695">
    <property type="entry name" value="Coa1"/>
    <property type="match status" value="1"/>
</dbReference>
<dbReference type="Proteomes" id="UP001174934">
    <property type="component" value="Unassembled WGS sequence"/>
</dbReference>
<dbReference type="InterPro" id="IPR042432">
    <property type="entry name" value="Coa1_fungi"/>
</dbReference>
<dbReference type="GO" id="GO:0005743">
    <property type="term" value="C:mitochondrial inner membrane"/>
    <property type="evidence" value="ECO:0007669"/>
    <property type="project" value="TreeGrafter"/>
</dbReference>
<keyword evidence="2" id="KW-1185">Reference proteome</keyword>
<dbReference type="PANTHER" id="PTHR28523">
    <property type="entry name" value="CYTOCHROME C OXIDASE ASSEMBLY FACTOR 1"/>
    <property type="match status" value="1"/>
</dbReference>
<dbReference type="EMBL" id="JAULSR010000001">
    <property type="protein sequence ID" value="KAK0634918.1"/>
    <property type="molecule type" value="Genomic_DNA"/>
</dbReference>
<reference evidence="1" key="1">
    <citation type="submission" date="2023-06" db="EMBL/GenBank/DDBJ databases">
        <title>Genome-scale phylogeny and comparative genomics of the fungal order Sordariales.</title>
        <authorList>
            <consortium name="Lawrence Berkeley National Laboratory"/>
            <person name="Hensen N."/>
            <person name="Bonometti L."/>
            <person name="Westerberg I."/>
            <person name="Brannstrom I.O."/>
            <person name="Guillou S."/>
            <person name="Cros-Aarteil S."/>
            <person name="Calhoun S."/>
            <person name="Haridas S."/>
            <person name="Kuo A."/>
            <person name="Mondo S."/>
            <person name="Pangilinan J."/>
            <person name="Riley R."/>
            <person name="LaButti K."/>
            <person name="Andreopoulos B."/>
            <person name="Lipzen A."/>
            <person name="Chen C."/>
            <person name="Yanf M."/>
            <person name="Daum C."/>
            <person name="Ng V."/>
            <person name="Clum A."/>
            <person name="Steindorff A."/>
            <person name="Ohm R."/>
            <person name="Martin F."/>
            <person name="Silar P."/>
            <person name="Natvig D."/>
            <person name="Lalanne C."/>
            <person name="Gautier V."/>
            <person name="Ament-velasquez S.L."/>
            <person name="Kruys A."/>
            <person name="Hutchinson M.I."/>
            <person name="Powell A.J."/>
            <person name="Barry K."/>
            <person name="Miller A.N."/>
            <person name="Grigoriev I.V."/>
            <person name="Debuchy R."/>
            <person name="Gladieux P."/>
            <person name="Thoren M.H."/>
            <person name="Johannesson H."/>
        </authorList>
    </citation>
    <scope>NUCLEOTIDE SEQUENCE</scope>
    <source>
        <strain evidence="1">SMH3391-2</strain>
    </source>
</reference>
<organism evidence="1 2">
    <name type="scientific">Bombardia bombarda</name>
    <dbReference type="NCBI Taxonomy" id="252184"/>
    <lineage>
        <taxon>Eukaryota</taxon>
        <taxon>Fungi</taxon>
        <taxon>Dikarya</taxon>
        <taxon>Ascomycota</taxon>
        <taxon>Pezizomycotina</taxon>
        <taxon>Sordariomycetes</taxon>
        <taxon>Sordariomycetidae</taxon>
        <taxon>Sordariales</taxon>
        <taxon>Lasiosphaeriaceae</taxon>
        <taxon>Bombardia</taxon>
    </lineage>
</organism>
<evidence type="ECO:0000313" key="2">
    <source>
        <dbReference type="Proteomes" id="UP001174934"/>
    </source>
</evidence>
<comment type="caution">
    <text evidence="1">The sequence shown here is derived from an EMBL/GenBank/DDBJ whole genome shotgun (WGS) entry which is preliminary data.</text>
</comment>
<sequence>MLSRIAHRRAGALEAALFRSIAATAQPRSATTITRHNPITATAVPRRGLVSAPRPGDGPLMERRPDRELPNIEETSFRWSRTLPLFFAVVAFSSVAIFNYQKLSSPVVTSTLYSLRTSQRARDYLGDEIYFKAQIPWIAGEMNQLHGRINIRFAVKGTRNTAVMRFASHRPTARGLFETTEWSLETEDGRIIDLLDGEDPFRGIVGGGHEGLEFADDEDEITRGFRKMGK</sequence>
<evidence type="ECO:0000313" key="1">
    <source>
        <dbReference type="EMBL" id="KAK0634918.1"/>
    </source>
</evidence>